<dbReference type="SUPFAM" id="SSF55874">
    <property type="entry name" value="ATPase domain of HSP90 chaperone/DNA topoisomerase II/histidine kinase"/>
    <property type="match status" value="1"/>
</dbReference>
<dbReference type="InterPro" id="IPR003661">
    <property type="entry name" value="HisK_dim/P_dom"/>
</dbReference>
<keyword evidence="4" id="KW-0808">Transferase</keyword>
<comment type="caution">
    <text evidence="9">The sequence shown here is derived from an EMBL/GenBank/DDBJ whole genome shotgun (WGS) entry which is preliminary data.</text>
</comment>
<feature type="domain" description="Histidine kinase" evidence="6">
    <location>
        <begin position="273"/>
        <end position="496"/>
    </location>
</feature>
<proteinExistence type="predicted"/>
<dbReference type="AlphaFoldDB" id="A0A840BU05"/>
<dbReference type="SMART" id="SM00387">
    <property type="entry name" value="HATPase_c"/>
    <property type="match status" value="1"/>
</dbReference>
<dbReference type="PRINTS" id="PR00344">
    <property type="entry name" value="BCTRLSENSOR"/>
</dbReference>
<gene>
    <name evidence="9" type="ORF">GGR36_003632</name>
</gene>
<evidence type="ECO:0000313" key="10">
    <source>
        <dbReference type="Proteomes" id="UP000561045"/>
    </source>
</evidence>
<dbReference type="GO" id="GO:0006355">
    <property type="term" value="P:regulation of DNA-templated transcription"/>
    <property type="evidence" value="ECO:0007669"/>
    <property type="project" value="InterPro"/>
</dbReference>
<evidence type="ECO:0000259" key="8">
    <source>
        <dbReference type="PROSITE" id="PS50113"/>
    </source>
</evidence>
<comment type="catalytic activity">
    <reaction evidence="1">
        <text>ATP + protein L-histidine = ADP + protein N-phospho-L-histidine.</text>
        <dbReference type="EC" id="2.7.13.3"/>
    </reaction>
</comment>
<feature type="domain" description="PAC" evidence="8">
    <location>
        <begin position="203"/>
        <end position="255"/>
    </location>
</feature>
<evidence type="ECO:0000256" key="3">
    <source>
        <dbReference type="ARBA" id="ARBA00022553"/>
    </source>
</evidence>
<dbReference type="Pfam" id="PF00989">
    <property type="entry name" value="PAS"/>
    <property type="match status" value="1"/>
</dbReference>
<dbReference type="InterPro" id="IPR013767">
    <property type="entry name" value="PAS_fold"/>
</dbReference>
<dbReference type="InterPro" id="IPR003594">
    <property type="entry name" value="HATPase_dom"/>
</dbReference>
<dbReference type="Gene3D" id="1.10.287.130">
    <property type="match status" value="1"/>
</dbReference>
<name>A0A840BU05_9RHOO</name>
<dbReference type="Gene3D" id="3.30.450.20">
    <property type="entry name" value="PAS domain"/>
    <property type="match status" value="1"/>
</dbReference>
<dbReference type="PANTHER" id="PTHR43047">
    <property type="entry name" value="TWO-COMPONENT HISTIDINE PROTEIN KINASE"/>
    <property type="match status" value="1"/>
</dbReference>
<dbReference type="NCBIfam" id="TIGR00229">
    <property type="entry name" value="sensory_box"/>
    <property type="match status" value="1"/>
</dbReference>
<keyword evidence="3" id="KW-0597">Phosphoprotein</keyword>
<dbReference type="SMART" id="SM00086">
    <property type="entry name" value="PAC"/>
    <property type="match status" value="1"/>
</dbReference>
<dbReference type="RefSeq" id="WP_183636163.1">
    <property type="nucleotide sequence ID" value="NZ_BAABLE010000005.1"/>
</dbReference>
<sequence length="500" mass="54164">MDSGSLSPARLAGIIAVTDPAVLCLEDTGDCRASPGLMHALGHPREWRVFDAARLSDLVHSDDVFDLHTALGAARAVSDHPPRLTLRLNHRNGDWRRFEARMHAADDMVIVALEDLTTLRQVEAALLDSQMRLHGLYDAAPVAIIQWTREGRIAELNRAAELMLAASRGDLARLKLVPTLIHAEAHARFAEAITQALSENRTTQLTCRTLRADGQELICDWYSMPVRTPKGGLSGVMSVVIDATDRIRSVESLRAAQSLSEQMSQAKTVLMAMLSHELRTPLNAILGLSELLIEVPLDEDTRREHLGDIAAGGRRLLAITNAILAYTEADSAPRDAAIEHFCAADALELLLETFAVNARRKGLDLDVRLEGCGAVEVCADRRSIERILAAVLDNAIKFTEHGRIEFSARIVGDAAGQLTLICEVSDTGCGIPQAFLVRDLFVPFRQAESVKVRAHEGVGLGLALAKKLADRLGAELAVSSTEGEGTRVSLVCPVQKPAPA</sequence>
<dbReference type="PROSITE" id="PS50113">
    <property type="entry name" value="PAC"/>
    <property type="match status" value="1"/>
</dbReference>
<accession>A0A840BU05</accession>
<dbReference type="InterPro" id="IPR036097">
    <property type="entry name" value="HisK_dim/P_sf"/>
</dbReference>
<dbReference type="Pfam" id="PF02518">
    <property type="entry name" value="HATPase_c"/>
    <property type="match status" value="1"/>
</dbReference>
<dbReference type="Gene3D" id="3.30.565.10">
    <property type="entry name" value="Histidine kinase-like ATPase, C-terminal domain"/>
    <property type="match status" value="1"/>
</dbReference>
<dbReference type="InterPro" id="IPR000700">
    <property type="entry name" value="PAS-assoc_C"/>
</dbReference>
<dbReference type="SMART" id="SM00388">
    <property type="entry name" value="HisKA"/>
    <property type="match status" value="1"/>
</dbReference>
<dbReference type="CDD" id="cd00130">
    <property type="entry name" value="PAS"/>
    <property type="match status" value="1"/>
</dbReference>
<dbReference type="Pfam" id="PF00512">
    <property type="entry name" value="HisKA"/>
    <property type="match status" value="1"/>
</dbReference>
<dbReference type="EC" id="2.7.13.3" evidence="2"/>
<feature type="domain" description="PAS" evidence="7">
    <location>
        <begin position="129"/>
        <end position="200"/>
    </location>
</feature>
<dbReference type="SUPFAM" id="SSF47384">
    <property type="entry name" value="Homodimeric domain of signal transducing histidine kinase"/>
    <property type="match status" value="1"/>
</dbReference>
<evidence type="ECO:0000256" key="4">
    <source>
        <dbReference type="ARBA" id="ARBA00022679"/>
    </source>
</evidence>
<dbReference type="SMART" id="SM00091">
    <property type="entry name" value="PAS"/>
    <property type="match status" value="1"/>
</dbReference>
<dbReference type="SUPFAM" id="SSF55785">
    <property type="entry name" value="PYP-like sensor domain (PAS domain)"/>
    <property type="match status" value="1"/>
</dbReference>
<reference evidence="9 10" key="1">
    <citation type="submission" date="2020-08" db="EMBL/GenBank/DDBJ databases">
        <title>Genomic Encyclopedia of Type Strains, Phase IV (KMG-IV): sequencing the most valuable type-strain genomes for metagenomic binning, comparative biology and taxonomic classification.</title>
        <authorList>
            <person name="Goeker M."/>
        </authorList>
    </citation>
    <scope>NUCLEOTIDE SEQUENCE [LARGE SCALE GENOMIC DNA]</scope>
    <source>
        <strain evidence="9 10">DSM 106739</strain>
    </source>
</reference>
<evidence type="ECO:0000259" key="7">
    <source>
        <dbReference type="PROSITE" id="PS50112"/>
    </source>
</evidence>
<keyword evidence="5" id="KW-0418">Kinase</keyword>
<dbReference type="InterPro" id="IPR036890">
    <property type="entry name" value="HATPase_C_sf"/>
</dbReference>
<dbReference type="PROSITE" id="PS50109">
    <property type="entry name" value="HIS_KIN"/>
    <property type="match status" value="1"/>
</dbReference>
<evidence type="ECO:0000256" key="5">
    <source>
        <dbReference type="ARBA" id="ARBA00022777"/>
    </source>
</evidence>
<protein>
    <recommendedName>
        <fullName evidence="2">histidine kinase</fullName>
        <ecNumber evidence="2">2.7.13.3</ecNumber>
    </recommendedName>
</protein>
<dbReference type="InterPro" id="IPR000014">
    <property type="entry name" value="PAS"/>
</dbReference>
<organism evidence="9 10">
    <name type="scientific">Niveibacterium umoris</name>
    <dbReference type="NCBI Taxonomy" id="1193620"/>
    <lineage>
        <taxon>Bacteria</taxon>
        <taxon>Pseudomonadati</taxon>
        <taxon>Pseudomonadota</taxon>
        <taxon>Betaproteobacteria</taxon>
        <taxon>Rhodocyclales</taxon>
        <taxon>Rhodocyclaceae</taxon>
        <taxon>Niveibacterium</taxon>
    </lineage>
</organism>
<keyword evidence="10" id="KW-1185">Reference proteome</keyword>
<dbReference type="PROSITE" id="PS50112">
    <property type="entry name" value="PAS"/>
    <property type="match status" value="1"/>
</dbReference>
<dbReference type="Proteomes" id="UP000561045">
    <property type="component" value="Unassembled WGS sequence"/>
</dbReference>
<evidence type="ECO:0000256" key="1">
    <source>
        <dbReference type="ARBA" id="ARBA00000085"/>
    </source>
</evidence>
<dbReference type="InterPro" id="IPR004358">
    <property type="entry name" value="Sig_transdc_His_kin-like_C"/>
</dbReference>
<dbReference type="InterPro" id="IPR001610">
    <property type="entry name" value="PAC"/>
</dbReference>
<evidence type="ECO:0000259" key="6">
    <source>
        <dbReference type="PROSITE" id="PS50109"/>
    </source>
</evidence>
<evidence type="ECO:0000256" key="2">
    <source>
        <dbReference type="ARBA" id="ARBA00012438"/>
    </source>
</evidence>
<dbReference type="InterPro" id="IPR035965">
    <property type="entry name" value="PAS-like_dom_sf"/>
</dbReference>
<dbReference type="CDD" id="cd00082">
    <property type="entry name" value="HisKA"/>
    <property type="match status" value="1"/>
</dbReference>
<evidence type="ECO:0000313" key="9">
    <source>
        <dbReference type="EMBL" id="MBB4014286.1"/>
    </source>
</evidence>
<dbReference type="InterPro" id="IPR005467">
    <property type="entry name" value="His_kinase_dom"/>
</dbReference>
<dbReference type="EMBL" id="JACIET010000002">
    <property type="protein sequence ID" value="MBB4014286.1"/>
    <property type="molecule type" value="Genomic_DNA"/>
</dbReference>
<dbReference type="GO" id="GO:0000155">
    <property type="term" value="F:phosphorelay sensor kinase activity"/>
    <property type="evidence" value="ECO:0007669"/>
    <property type="project" value="InterPro"/>
</dbReference>